<comment type="caution">
    <text evidence="1">The sequence shown here is derived from an EMBL/GenBank/DDBJ whole genome shotgun (WGS) entry which is preliminary data.</text>
</comment>
<gene>
    <name evidence="1" type="ORF">BDR25DRAFT_324876</name>
</gene>
<organism evidence="1 2">
    <name type="scientific">Lindgomyces ingoldianus</name>
    <dbReference type="NCBI Taxonomy" id="673940"/>
    <lineage>
        <taxon>Eukaryota</taxon>
        <taxon>Fungi</taxon>
        <taxon>Dikarya</taxon>
        <taxon>Ascomycota</taxon>
        <taxon>Pezizomycotina</taxon>
        <taxon>Dothideomycetes</taxon>
        <taxon>Pleosporomycetidae</taxon>
        <taxon>Pleosporales</taxon>
        <taxon>Lindgomycetaceae</taxon>
        <taxon>Lindgomyces</taxon>
    </lineage>
</organism>
<proteinExistence type="predicted"/>
<name>A0ACB6QXS9_9PLEO</name>
<evidence type="ECO:0000313" key="2">
    <source>
        <dbReference type="Proteomes" id="UP000799755"/>
    </source>
</evidence>
<accession>A0ACB6QXS9</accession>
<protein>
    <submittedName>
        <fullName evidence="1">Uncharacterized protein</fullName>
    </submittedName>
</protein>
<keyword evidence="2" id="KW-1185">Reference proteome</keyword>
<dbReference type="Proteomes" id="UP000799755">
    <property type="component" value="Unassembled WGS sequence"/>
</dbReference>
<reference evidence="1" key="1">
    <citation type="journal article" date="2020" name="Stud. Mycol.">
        <title>101 Dothideomycetes genomes: a test case for predicting lifestyles and emergence of pathogens.</title>
        <authorList>
            <person name="Haridas S."/>
            <person name="Albert R."/>
            <person name="Binder M."/>
            <person name="Bloem J."/>
            <person name="Labutti K."/>
            <person name="Salamov A."/>
            <person name="Andreopoulos B."/>
            <person name="Baker S."/>
            <person name="Barry K."/>
            <person name="Bills G."/>
            <person name="Bluhm B."/>
            <person name="Cannon C."/>
            <person name="Castanera R."/>
            <person name="Culley D."/>
            <person name="Daum C."/>
            <person name="Ezra D."/>
            <person name="Gonzalez J."/>
            <person name="Henrissat B."/>
            <person name="Kuo A."/>
            <person name="Liang C."/>
            <person name="Lipzen A."/>
            <person name="Lutzoni F."/>
            <person name="Magnuson J."/>
            <person name="Mondo S."/>
            <person name="Nolan M."/>
            <person name="Ohm R."/>
            <person name="Pangilinan J."/>
            <person name="Park H.-J."/>
            <person name="Ramirez L."/>
            <person name="Alfaro M."/>
            <person name="Sun H."/>
            <person name="Tritt A."/>
            <person name="Yoshinaga Y."/>
            <person name="Zwiers L.-H."/>
            <person name="Turgeon B."/>
            <person name="Goodwin S."/>
            <person name="Spatafora J."/>
            <person name="Crous P."/>
            <person name="Grigoriev I."/>
        </authorList>
    </citation>
    <scope>NUCLEOTIDE SEQUENCE</scope>
    <source>
        <strain evidence="1">ATCC 200398</strain>
    </source>
</reference>
<sequence length="712" mass="79517">MSYRGRPSKGCESCRARKVKCDETKPICNRCHKSNHDCKYRDQSDLLFRNQTAFAAQKAEESWRKRSKSHQRAESDGSSYHSSPSTHQSPPSNHSSPRSDLASDPSASLADFNNLSVSHSLPPDLHRLAYERFLYDWIVLETPNKNSDEPSDAIWDFLPLLYQRSAEGSCLAAVISAISYANFSSRCNAPQALGLAEEHIGKGIKLLQKAIADPKQAGTDETLAAVYLMGVYENITSSVYNGSFLAHKEGANALLQLRTVGEFYSNPISARLYEVSYAQMLIGNLQSAKAPPLPIRDFNTAKEYIPTMYSTSGIYVIRLIHSVTHLHAEWQDFKQVSSPPTTRSAFRRLLQRGLELDAEYQAWENTIPRVWRYQIEMNSPEVRGTYDPKWVNLVLGARGAPKEIHCYTSLKRAWIWSFYRTSRMFLLRDIIEIINWMLRLPEPEPETHTDGAADIDPHIMTNQWPLDNITLQINHAFATTHLVTVIEQSCSAVLSHFTVPVWGKSLDDVMGLRGYTPFWSLGVMDAILKLGMVPDSGSLVNRASTTTATTTSRDVQQPSISTLPDTHFPPHIPHSDSTPNTFFNSATITPDDADVLNPAPALSCVTPLALPPALPPNAHPFLPNDSLHIFDSSPPHPFDFSSSLPPLDFTIRQPSSIDVAARRDWIHNILQFLATELGIKKGLAVLRHAQGFPGNEWMVNGQARARAYGDMV</sequence>
<dbReference type="EMBL" id="MU003504">
    <property type="protein sequence ID" value="KAF2471721.1"/>
    <property type="molecule type" value="Genomic_DNA"/>
</dbReference>
<evidence type="ECO:0000313" key="1">
    <source>
        <dbReference type="EMBL" id="KAF2471721.1"/>
    </source>
</evidence>